<comment type="similarity">
    <text evidence="4">Belongs to the SprT family.</text>
</comment>
<feature type="binding site" evidence="4">
    <location>
        <position position="71"/>
    </location>
    <ligand>
        <name>Zn(2+)</name>
        <dbReference type="ChEBI" id="CHEBI:29105"/>
    </ligand>
</feature>
<evidence type="ECO:0000313" key="7">
    <source>
        <dbReference type="Proteomes" id="UP001387364"/>
    </source>
</evidence>
<protein>
    <recommendedName>
        <fullName evidence="4">Protein SprT-like</fullName>
    </recommendedName>
</protein>
<evidence type="ECO:0000256" key="1">
    <source>
        <dbReference type="ARBA" id="ARBA00022490"/>
    </source>
</evidence>
<reference evidence="6 7" key="1">
    <citation type="submission" date="2024-02" db="EMBL/GenBank/DDBJ databases">
        <title>Seven novel Bacillus-like species.</title>
        <authorList>
            <person name="Liu G."/>
        </authorList>
    </citation>
    <scope>NUCLEOTIDE SEQUENCE [LARGE SCALE GENOMIC DNA]</scope>
    <source>
        <strain evidence="6 7">FJAT-52991</strain>
    </source>
</reference>
<keyword evidence="3 4" id="KW-0862">Zinc</keyword>
<evidence type="ECO:0000256" key="4">
    <source>
        <dbReference type="HAMAP-Rule" id="MF_00745"/>
    </source>
</evidence>
<dbReference type="InterPro" id="IPR023524">
    <property type="entry name" value="Uncharacterised_SprT-like"/>
</dbReference>
<dbReference type="Pfam" id="PF10263">
    <property type="entry name" value="SprT-like"/>
    <property type="match status" value="1"/>
</dbReference>
<dbReference type="InterPro" id="IPR035240">
    <property type="entry name" value="SprT_Zn_ribbon"/>
</dbReference>
<proteinExistence type="inferred from homology"/>
<feature type="active site" evidence="4">
    <location>
        <position position="68"/>
    </location>
</feature>
<name>A0ABZ2N858_9BACI</name>
<evidence type="ECO:0000313" key="6">
    <source>
        <dbReference type="EMBL" id="WXB93526.1"/>
    </source>
</evidence>
<feature type="binding site" evidence="4">
    <location>
        <position position="67"/>
    </location>
    <ligand>
        <name>Zn(2+)</name>
        <dbReference type="ChEBI" id="CHEBI:29105"/>
    </ligand>
</feature>
<dbReference type="NCBIfam" id="NF003339">
    <property type="entry name" value="PRK04351.1"/>
    <property type="match status" value="1"/>
</dbReference>
<evidence type="ECO:0000256" key="2">
    <source>
        <dbReference type="ARBA" id="ARBA00022723"/>
    </source>
</evidence>
<dbReference type="EMBL" id="CP147404">
    <property type="protein sequence ID" value="WXB93526.1"/>
    <property type="molecule type" value="Genomic_DNA"/>
</dbReference>
<accession>A0ABZ2N858</accession>
<dbReference type="Pfam" id="PF17283">
    <property type="entry name" value="Zn_ribbon_SprT"/>
    <property type="match status" value="1"/>
</dbReference>
<dbReference type="InterPro" id="IPR006640">
    <property type="entry name" value="SprT-like_domain"/>
</dbReference>
<feature type="domain" description="SprT-like" evidence="5">
    <location>
        <begin position="4"/>
        <end position="150"/>
    </location>
</feature>
<evidence type="ECO:0000256" key="3">
    <source>
        <dbReference type="ARBA" id="ARBA00022833"/>
    </source>
</evidence>
<dbReference type="HAMAP" id="MF_00745">
    <property type="entry name" value="SprT_like"/>
    <property type="match status" value="1"/>
</dbReference>
<dbReference type="SMART" id="SM00731">
    <property type="entry name" value="SprT"/>
    <property type="match status" value="1"/>
</dbReference>
<keyword evidence="1 4" id="KW-0963">Cytoplasm</keyword>
<evidence type="ECO:0000259" key="5">
    <source>
        <dbReference type="SMART" id="SM00731"/>
    </source>
</evidence>
<keyword evidence="7" id="KW-1185">Reference proteome</keyword>
<comment type="cofactor">
    <cofactor evidence="4">
        <name>Zn(2+)</name>
        <dbReference type="ChEBI" id="CHEBI:29105"/>
    </cofactor>
    <text evidence="4">Binds 1 zinc ion.</text>
</comment>
<organism evidence="6 7">
    <name type="scientific">Bacillus kandeliae</name>
    <dbReference type="NCBI Taxonomy" id="3129297"/>
    <lineage>
        <taxon>Bacteria</taxon>
        <taxon>Bacillati</taxon>
        <taxon>Bacillota</taxon>
        <taxon>Bacilli</taxon>
        <taxon>Bacillales</taxon>
        <taxon>Bacillaceae</taxon>
        <taxon>Bacillus</taxon>
    </lineage>
</organism>
<comment type="subcellular location">
    <subcellularLocation>
        <location evidence="4">Cytoplasm</location>
    </subcellularLocation>
</comment>
<keyword evidence="2 4" id="KW-0479">Metal-binding</keyword>
<dbReference type="Proteomes" id="UP001387364">
    <property type="component" value="Chromosome"/>
</dbReference>
<gene>
    <name evidence="6" type="ORF">WDJ61_02325</name>
</gene>
<dbReference type="RefSeq" id="WP_338752884.1">
    <property type="nucleotide sequence ID" value="NZ_CP147404.1"/>
</dbReference>
<sequence>MTNEELQHLVEKISRDIFGRPFLHKAVFNHRLKTTGGRYMLQSHNIEINKKYLEVFGEEELIGIIKHELCHYHLHLLEKGYKHRDQDFKQLMKEVGAPRYCTPLTKNRSKRERRQLIYQCTNCSLTYIRARRINTDRYVCGRCKGSITFKEEKL</sequence>